<evidence type="ECO:0000259" key="2">
    <source>
        <dbReference type="Pfam" id="PF13839"/>
    </source>
</evidence>
<gene>
    <name evidence="3" type="ORF">TSUD_218120</name>
</gene>
<dbReference type="GO" id="GO:0005794">
    <property type="term" value="C:Golgi apparatus"/>
    <property type="evidence" value="ECO:0007669"/>
    <property type="project" value="TreeGrafter"/>
</dbReference>
<dbReference type="GO" id="GO:0016413">
    <property type="term" value="F:O-acetyltransferase activity"/>
    <property type="evidence" value="ECO:0007669"/>
    <property type="project" value="InterPro"/>
</dbReference>
<comment type="similarity">
    <text evidence="1">Belongs to the PC-esterase family. TBL subfamily.</text>
</comment>
<evidence type="ECO:0000256" key="1">
    <source>
        <dbReference type="ARBA" id="ARBA00007727"/>
    </source>
</evidence>
<organism evidence="3 4">
    <name type="scientific">Trifolium subterraneum</name>
    <name type="common">Subterranean clover</name>
    <dbReference type="NCBI Taxonomy" id="3900"/>
    <lineage>
        <taxon>Eukaryota</taxon>
        <taxon>Viridiplantae</taxon>
        <taxon>Streptophyta</taxon>
        <taxon>Embryophyta</taxon>
        <taxon>Tracheophyta</taxon>
        <taxon>Spermatophyta</taxon>
        <taxon>Magnoliopsida</taxon>
        <taxon>eudicotyledons</taxon>
        <taxon>Gunneridae</taxon>
        <taxon>Pentapetalae</taxon>
        <taxon>rosids</taxon>
        <taxon>fabids</taxon>
        <taxon>Fabales</taxon>
        <taxon>Fabaceae</taxon>
        <taxon>Papilionoideae</taxon>
        <taxon>50 kb inversion clade</taxon>
        <taxon>NPAAA clade</taxon>
        <taxon>Hologalegina</taxon>
        <taxon>IRL clade</taxon>
        <taxon>Trifolieae</taxon>
        <taxon>Trifolium</taxon>
    </lineage>
</organism>
<reference evidence="4" key="1">
    <citation type="journal article" date="2017" name="Front. Plant Sci.">
        <title>Climate Clever Clovers: New Paradigm to Reduce the Environmental Footprint of Ruminants by Breeding Low Methanogenic Forages Utilizing Haplotype Variation.</title>
        <authorList>
            <person name="Kaur P."/>
            <person name="Appels R."/>
            <person name="Bayer P.E."/>
            <person name="Keeble-Gagnere G."/>
            <person name="Wang J."/>
            <person name="Hirakawa H."/>
            <person name="Shirasawa K."/>
            <person name="Vercoe P."/>
            <person name="Stefanova K."/>
            <person name="Durmic Z."/>
            <person name="Nichols P."/>
            <person name="Revell C."/>
            <person name="Isobe S.N."/>
            <person name="Edwards D."/>
            <person name="Erskine W."/>
        </authorList>
    </citation>
    <scope>NUCLEOTIDE SEQUENCE [LARGE SCALE GENOMIC DNA]</scope>
    <source>
        <strain evidence="4">cv. Daliak</strain>
    </source>
</reference>
<name>A0A2Z6MIX0_TRISU</name>
<dbReference type="AlphaFoldDB" id="A0A2Z6MIX0"/>
<dbReference type="OrthoDB" id="630188at2759"/>
<sequence length="114" mass="13406">MPDKNRTKKETLRLDLVGQSSDQYKDADVIVINIGHWWTHDKTSKGKGYYQERSHFYDELNVLEAFQRAITTWGKWVDSKVNPSKSLVLFRGYCASHFRLIDCSLLDHRTRKTD</sequence>
<dbReference type="EMBL" id="DF973497">
    <property type="protein sequence ID" value="GAU32554.1"/>
    <property type="molecule type" value="Genomic_DNA"/>
</dbReference>
<proteinExistence type="inferred from homology"/>
<evidence type="ECO:0000313" key="4">
    <source>
        <dbReference type="Proteomes" id="UP000242715"/>
    </source>
</evidence>
<dbReference type="InterPro" id="IPR026057">
    <property type="entry name" value="TBL_C"/>
</dbReference>
<feature type="domain" description="Trichome birefringence-like C-terminal" evidence="2">
    <location>
        <begin position="3"/>
        <end position="99"/>
    </location>
</feature>
<keyword evidence="4" id="KW-1185">Reference proteome</keyword>
<dbReference type="Pfam" id="PF13839">
    <property type="entry name" value="PC-Esterase"/>
    <property type="match status" value="1"/>
</dbReference>
<dbReference type="InterPro" id="IPR029962">
    <property type="entry name" value="TBL"/>
</dbReference>
<dbReference type="Proteomes" id="UP000242715">
    <property type="component" value="Unassembled WGS sequence"/>
</dbReference>
<dbReference type="PANTHER" id="PTHR32285:SF367">
    <property type="entry name" value="PMR5_CAS1P GDSL_SGNH-LIKE ACYL-ESTERASE FAMILY PROTEIN"/>
    <property type="match status" value="1"/>
</dbReference>
<dbReference type="PANTHER" id="PTHR32285">
    <property type="entry name" value="PROTEIN TRICHOME BIREFRINGENCE-LIKE 9-RELATED"/>
    <property type="match status" value="1"/>
</dbReference>
<protein>
    <recommendedName>
        <fullName evidence="2">Trichome birefringence-like C-terminal domain-containing protein</fullName>
    </recommendedName>
</protein>
<evidence type="ECO:0000313" key="3">
    <source>
        <dbReference type="EMBL" id="GAU32554.1"/>
    </source>
</evidence>
<accession>A0A2Z6MIX0</accession>